<keyword evidence="1" id="KW-0472">Membrane</keyword>
<name>R7YFH5_9ACTN</name>
<dbReference type="Proteomes" id="UP000013569">
    <property type="component" value="Unassembled WGS sequence"/>
</dbReference>
<organism evidence="2 3">
    <name type="scientific">Gordonia terrae C-6</name>
    <dbReference type="NCBI Taxonomy" id="1316928"/>
    <lineage>
        <taxon>Bacteria</taxon>
        <taxon>Bacillati</taxon>
        <taxon>Actinomycetota</taxon>
        <taxon>Actinomycetes</taxon>
        <taxon>Mycobacteriales</taxon>
        <taxon>Gordoniaceae</taxon>
        <taxon>Gordonia</taxon>
    </lineage>
</organism>
<accession>R7YFH5</accession>
<proteinExistence type="predicted"/>
<protein>
    <submittedName>
        <fullName evidence="2">Uncharacterized protein</fullName>
    </submittedName>
</protein>
<evidence type="ECO:0000313" key="3">
    <source>
        <dbReference type="Proteomes" id="UP000013569"/>
    </source>
</evidence>
<evidence type="ECO:0000313" key="2">
    <source>
        <dbReference type="EMBL" id="EON34741.1"/>
    </source>
</evidence>
<dbReference type="EMBL" id="AQPW01000001">
    <property type="protein sequence ID" value="EON34741.1"/>
    <property type="molecule type" value="Genomic_DNA"/>
</dbReference>
<dbReference type="AlphaFoldDB" id="R7YFH5"/>
<evidence type="ECO:0000256" key="1">
    <source>
        <dbReference type="SAM" id="Phobius"/>
    </source>
</evidence>
<keyword evidence="1" id="KW-1133">Transmembrane helix</keyword>
<comment type="caution">
    <text evidence="2">The sequence shown here is derived from an EMBL/GenBank/DDBJ whole genome shotgun (WGS) entry which is preliminary data.</text>
</comment>
<keyword evidence="1" id="KW-0812">Transmembrane</keyword>
<feature type="transmembrane region" description="Helical" evidence="1">
    <location>
        <begin position="54"/>
        <end position="76"/>
    </location>
</feature>
<sequence length="77" mass="8041">MSYAAQTLVSLLLAVAIFLAALNSYTPRVLPVLMTTSLATACVLALTKRPAARSWVVAIATATVTMSVAVIPYGGWT</sequence>
<feature type="transmembrane region" description="Helical" evidence="1">
    <location>
        <begin position="30"/>
        <end position="47"/>
    </location>
</feature>
<reference evidence="2 3" key="1">
    <citation type="journal article" date="2013" name="Genome Announc.">
        <title>Draft Genome Sequence of a Benzothiophene-Desulfurizing Bacterium, Gordona terrae Strain C-6.</title>
        <authorList>
            <person name="Wang W."/>
            <person name="Ma T."/>
            <person name="Ren Y."/>
            <person name="Li G."/>
        </authorList>
    </citation>
    <scope>NUCLEOTIDE SEQUENCE [LARGE SCALE GENOMIC DNA]</scope>
    <source>
        <strain evidence="2 3">C-6</strain>
    </source>
</reference>
<gene>
    <name evidence="2" type="ORF">GTC6_00760</name>
</gene>